<dbReference type="Proteomes" id="UP001497623">
    <property type="component" value="Unassembled WGS sequence"/>
</dbReference>
<feature type="compositionally biased region" description="Low complexity" evidence="3">
    <location>
        <begin position="361"/>
        <end position="371"/>
    </location>
</feature>
<protein>
    <recommendedName>
        <fullName evidence="4">C2H2-type domain-containing protein</fullName>
    </recommendedName>
</protein>
<comment type="caution">
    <text evidence="5">The sequence shown here is derived from an EMBL/GenBank/DDBJ whole genome shotgun (WGS) entry which is preliminary data.</text>
</comment>
<dbReference type="GO" id="GO:0035861">
    <property type="term" value="C:site of double-strand break"/>
    <property type="evidence" value="ECO:0007669"/>
    <property type="project" value="TreeGrafter"/>
</dbReference>
<dbReference type="InterPro" id="IPR036236">
    <property type="entry name" value="Znf_C2H2_sf"/>
</dbReference>
<keyword evidence="2" id="KW-0863">Zinc-finger</keyword>
<feature type="compositionally biased region" description="Basic and acidic residues" evidence="3">
    <location>
        <begin position="372"/>
        <end position="407"/>
    </location>
</feature>
<dbReference type="Gene3D" id="3.30.160.60">
    <property type="entry name" value="Classic Zinc Finger"/>
    <property type="match status" value="1"/>
</dbReference>
<feature type="domain" description="C2H2-type" evidence="4">
    <location>
        <begin position="143"/>
        <end position="170"/>
    </location>
</feature>
<dbReference type="InterPro" id="IPR002110">
    <property type="entry name" value="Ankyrin_rpt"/>
</dbReference>
<dbReference type="AlphaFoldDB" id="A0AAV2R6H5"/>
<dbReference type="SMART" id="SM00248">
    <property type="entry name" value="ANK"/>
    <property type="match status" value="3"/>
</dbReference>
<evidence type="ECO:0000256" key="1">
    <source>
        <dbReference type="PROSITE-ProRule" id="PRU00023"/>
    </source>
</evidence>
<feature type="region of interest" description="Disordered" evidence="3">
    <location>
        <begin position="361"/>
        <end position="415"/>
    </location>
</feature>
<dbReference type="PANTHER" id="PTHR46677">
    <property type="entry name" value="SMC5-SMC6 COMPLEX LOCALIZATION FACTOR PROTEIN 1"/>
    <property type="match status" value="1"/>
</dbReference>
<dbReference type="InterPro" id="IPR036770">
    <property type="entry name" value="Ankyrin_rpt-contain_sf"/>
</dbReference>
<dbReference type="SUPFAM" id="SSF48403">
    <property type="entry name" value="Ankyrin repeat"/>
    <property type="match status" value="1"/>
</dbReference>
<dbReference type="PROSITE" id="PS00028">
    <property type="entry name" value="ZINC_FINGER_C2H2_1"/>
    <property type="match status" value="3"/>
</dbReference>
<dbReference type="PANTHER" id="PTHR46677:SF1">
    <property type="entry name" value="SMC5-SMC6 COMPLEX LOCALIZATION FACTOR PROTEIN 1"/>
    <property type="match status" value="1"/>
</dbReference>
<keyword evidence="2" id="KW-0862">Zinc</keyword>
<dbReference type="InterPro" id="IPR042479">
    <property type="entry name" value="Slf1"/>
</dbReference>
<dbReference type="PROSITE" id="PS50297">
    <property type="entry name" value="ANK_REP_REGION"/>
    <property type="match status" value="2"/>
</dbReference>
<evidence type="ECO:0000313" key="6">
    <source>
        <dbReference type="Proteomes" id="UP001497623"/>
    </source>
</evidence>
<evidence type="ECO:0000259" key="4">
    <source>
        <dbReference type="PROSITE" id="PS50157"/>
    </source>
</evidence>
<keyword evidence="2" id="KW-0479">Metal-binding</keyword>
<reference evidence="5 6" key="1">
    <citation type="submission" date="2024-05" db="EMBL/GenBank/DDBJ databases">
        <authorList>
            <person name="Wallberg A."/>
        </authorList>
    </citation>
    <scope>NUCLEOTIDE SEQUENCE [LARGE SCALE GENOMIC DNA]</scope>
</reference>
<keyword evidence="6" id="KW-1185">Reference proteome</keyword>
<name>A0AAV2R6H5_MEGNR</name>
<feature type="repeat" description="ANK" evidence="1">
    <location>
        <begin position="592"/>
        <end position="618"/>
    </location>
</feature>
<keyword evidence="1" id="KW-0040">ANK repeat</keyword>
<dbReference type="SUPFAM" id="SSF57667">
    <property type="entry name" value="beta-beta-alpha zinc fingers"/>
    <property type="match status" value="1"/>
</dbReference>
<evidence type="ECO:0000313" key="5">
    <source>
        <dbReference type="EMBL" id="CAL4118432.1"/>
    </source>
</evidence>
<organism evidence="5 6">
    <name type="scientific">Meganyctiphanes norvegica</name>
    <name type="common">Northern krill</name>
    <name type="synonym">Thysanopoda norvegica</name>
    <dbReference type="NCBI Taxonomy" id="48144"/>
    <lineage>
        <taxon>Eukaryota</taxon>
        <taxon>Metazoa</taxon>
        <taxon>Ecdysozoa</taxon>
        <taxon>Arthropoda</taxon>
        <taxon>Crustacea</taxon>
        <taxon>Multicrustacea</taxon>
        <taxon>Malacostraca</taxon>
        <taxon>Eumalacostraca</taxon>
        <taxon>Eucarida</taxon>
        <taxon>Euphausiacea</taxon>
        <taxon>Euphausiidae</taxon>
        <taxon>Meganyctiphanes</taxon>
    </lineage>
</organism>
<dbReference type="GO" id="GO:1990166">
    <property type="term" value="P:protein localization to site of double-strand break"/>
    <property type="evidence" value="ECO:0007669"/>
    <property type="project" value="TreeGrafter"/>
</dbReference>
<dbReference type="Pfam" id="PF12796">
    <property type="entry name" value="Ank_2"/>
    <property type="match status" value="1"/>
</dbReference>
<dbReference type="SMART" id="SM00355">
    <property type="entry name" value="ZnF_C2H2"/>
    <property type="match status" value="3"/>
</dbReference>
<evidence type="ECO:0000256" key="3">
    <source>
        <dbReference type="SAM" id="MobiDB-lite"/>
    </source>
</evidence>
<gene>
    <name evidence="5" type="ORF">MNOR_LOCUS21444</name>
</gene>
<dbReference type="EMBL" id="CAXKWB010017272">
    <property type="protein sequence ID" value="CAL4118432.1"/>
    <property type="molecule type" value="Genomic_DNA"/>
</dbReference>
<dbReference type="GO" id="GO:2000781">
    <property type="term" value="P:positive regulation of double-strand break repair"/>
    <property type="evidence" value="ECO:0007669"/>
    <property type="project" value="InterPro"/>
</dbReference>
<dbReference type="PROSITE" id="PS50088">
    <property type="entry name" value="ANK_REPEAT"/>
    <property type="match status" value="2"/>
</dbReference>
<sequence>MTYGEKEELLTLDVKTDDANRYVILKDSEHKLSYSKWKFLKRRNPKKEEYLNDKIMSNKKQRRLSNEGSLGNGIPDEIEDISKLQNTSMLELTLHHKNGILSNCKSRNTSKNEKKNKEETLCNLENSKIYNENKSNNILHNKLNCEICKNKFKTKELLNEHMDAHRSKKYNCSRCGQQFKKISEVAIHMHMHAHREKWDNPKMKYENNSNELINKRKSVTFSDEVQARCSNGSPNFVNTVEQTKFNHSERNNLIPGKFHNIEKTSLPLKKKEESVNIVKLETENNSLETTRVIKTEPTVIKKEKGNFECGWCNFSCETYKLLLQHRHTHSKEYQRKKNNDDNTFNLMSKIEQKKNIEQNYNNSSINKTNNENNHELVEKSNSNKREFETGSKSVKEPRTHKICKSDGKYPTSQDISKFNKKRKNGYTKESNGLPLDNQIMHVSNGDIEDNNNSNSKLYNGHLYKILAESEMNHSPSKENDEMASFIDTKLSQSNSEKNVPSTEIINKSVNNKGETTLIRACMLSKEKEVRKLLTIPGININKTDYAGWTALHEAAHKGNIEIIKMLLDYQPKASDCSQISEGSCDITKKGANGMTALHESVAEGDIETVKVLLEYGGNTLLMMESSGGKLACNMTTNIEMLTLLKSFEGTKGKFVDR</sequence>
<dbReference type="PROSITE" id="PS50157">
    <property type="entry name" value="ZINC_FINGER_C2H2_2"/>
    <property type="match status" value="2"/>
</dbReference>
<dbReference type="Gene3D" id="1.25.40.20">
    <property type="entry name" value="Ankyrin repeat-containing domain"/>
    <property type="match status" value="1"/>
</dbReference>
<dbReference type="GO" id="GO:0008270">
    <property type="term" value="F:zinc ion binding"/>
    <property type="evidence" value="ECO:0007669"/>
    <property type="project" value="UniProtKB-KW"/>
</dbReference>
<dbReference type="InterPro" id="IPR013087">
    <property type="entry name" value="Znf_C2H2_type"/>
</dbReference>
<feature type="repeat" description="ANK" evidence="1">
    <location>
        <begin position="546"/>
        <end position="568"/>
    </location>
</feature>
<dbReference type="GO" id="GO:0005634">
    <property type="term" value="C:nucleus"/>
    <property type="evidence" value="ECO:0007669"/>
    <property type="project" value="TreeGrafter"/>
</dbReference>
<proteinExistence type="predicted"/>
<accession>A0AAV2R6H5</accession>
<feature type="domain" description="C2H2-type" evidence="4">
    <location>
        <begin position="170"/>
        <end position="197"/>
    </location>
</feature>
<evidence type="ECO:0000256" key="2">
    <source>
        <dbReference type="PROSITE-ProRule" id="PRU00042"/>
    </source>
</evidence>
<dbReference type="GO" id="GO:0006974">
    <property type="term" value="P:DNA damage response"/>
    <property type="evidence" value="ECO:0007669"/>
    <property type="project" value="TreeGrafter"/>
</dbReference>